<evidence type="ECO:0000313" key="7">
    <source>
        <dbReference type="Proteomes" id="UP000614200"/>
    </source>
</evidence>
<dbReference type="InterPro" id="IPR003593">
    <property type="entry name" value="AAA+_ATPase"/>
</dbReference>
<dbReference type="EMBL" id="JADKNH010000012">
    <property type="protein sequence ID" value="MBF4695017.1"/>
    <property type="molecule type" value="Genomic_DNA"/>
</dbReference>
<evidence type="ECO:0000256" key="1">
    <source>
        <dbReference type="ARBA" id="ARBA00005417"/>
    </source>
</evidence>
<keyword evidence="2" id="KW-0813">Transport</keyword>
<dbReference type="CDD" id="cd03257">
    <property type="entry name" value="ABC_NikE_OppD_transporters"/>
    <property type="match status" value="1"/>
</dbReference>
<dbReference type="PROSITE" id="PS50893">
    <property type="entry name" value="ABC_TRANSPORTER_2"/>
    <property type="match status" value="1"/>
</dbReference>
<feature type="domain" description="ABC transporter" evidence="5">
    <location>
        <begin position="9"/>
        <end position="248"/>
    </location>
</feature>
<evidence type="ECO:0000259" key="5">
    <source>
        <dbReference type="PROSITE" id="PS50893"/>
    </source>
</evidence>
<keyword evidence="4 6" id="KW-0067">ATP-binding</keyword>
<keyword evidence="7" id="KW-1185">Reference proteome</keyword>
<name>A0ABR9ZX32_9FIRM</name>
<evidence type="ECO:0000256" key="4">
    <source>
        <dbReference type="ARBA" id="ARBA00022840"/>
    </source>
</evidence>
<comment type="similarity">
    <text evidence="1">Belongs to the ABC transporter superfamily.</text>
</comment>
<dbReference type="InterPro" id="IPR027417">
    <property type="entry name" value="P-loop_NTPase"/>
</dbReference>
<evidence type="ECO:0000313" key="6">
    <source>
        <dbReference type="EMBL" id="MBF4695017.1"/>
    </source>
</evidence>
<reference evidence="6 7" key="1">
    <citation type="submission" date="2020-11" db="EMBL/GenBank/DDBJ databases">
        <title>Fusibacter basophilias sp. nov.</title>
        <authorList>
            <person name="Qiu D."/>
        </authorList>
    </citation>
    <scope>NUCLEOTIDE SEQUENCE [LARGE SCALE GENOMIC DNA]</scope>
    <source>
        <strain evidence="6 7">Q10-2</strain>
    </source>
</reference>
<dbReference type="InterPro" id="IPR050319">
    <property type="entry name" value="ABC_transp_ATP-bind"/>
</dbReference>
<dbReference type="PANTHER" id="PTHR43776">
    <property type="entry name" value="TRANSPORT ATP-BINDING PROTEIN"/>
    <property type="match status" value="1"/>
</dbReference>
<proteinExistence type="inferred from homology"/>
<dbReference type="GO" id="GO:0005524">
    <property type="term" value="F:ATP binding"/>
    <property type="evidence" value="ECO:0007669"/>
    <property type="project" value="UniProtKB-KW"/>
</dbReference>
<keyword evidence="3" id="KW-0547">Nucleotide-binding</keyword>
<dbReference type="SMART" id="SM00382">
    <property type="entry name" value="AAA"/>
    <property type="match status" value="1"/>
</dbReference>
<organism evidence="6 7">
    <name type="scientific">Fusibacter ferrireducens</name>
    <dbReference type="NCBI Taxonomy" id="2785058"/>
    <lineage>
        <taxon>Bacteria</taxon>
        <taxon>Bacillati</taxon>
        <taxon>Bacillota</taxon>
        <taxon>Clostridia</taxon>
        <taxon>Eubacteriales</taxon>
        <taxon>Eubacteriales Family XII. Incertae Sedis</taxon>
        <taxon>Fusibacter</taxon>
    </lineage>
</organism>
<evidence type="ECO:0000256" key="2">
    <source>
        <dbReference type="ARBA" id="ARBA00022448"/>
    </source>
</evidence>
<dbReference type="InterPro" id="IPR003439">
    <property type="entry name" value="ABC_transporter-like_ATP-bd"/>
</dbReference>
<sequence>MTTSEAPLLEVRNVAKHYGKGKRAKEVLTDLNFTLNEGEVLGIIGESGCGKSVLLNLISCLEPVSNGQLFFRGEEYTGRKPSAVCRWFQVIFQDSEAAFDPKRTIRESMHENLRQLSGNVADADKKIKEMVALMGLDAQLVDRYPRQLSGGQVQRMSIARGLITEPNMILCDEITSALDVSAQAMIMQYMYELRMKRGLTMIFVSHDLALCSTFCDRIAIMQEGKIIEIGTPDQIMDEPKEDYTKLLLDAVIYVK</sequence>
<dbReference type="PANTHER" id="PTHR43776:SF7">
    <property type="entry name" value="D,D-DIPEPTIDE TRANSPORT ATP-BINDING PROTEIN DDPF-RELATED"/>
    <property type="match status" value="1"/>
</dbReference>
<comment type="caution">
    <text evidence="6">The sequence shown here is derived from an EMBL/GenBank/DDBJ whole genome shotgun (WGS) entry which is preliminary data.</text>
</comment>
<dbReference type="SUPFAM" id="SSF52540">
    <property type="entry name" value="P-loop containing nucleoside triphosphate hydrolases"/>
    <property type="match status" value="1"/>
</dbReference>
<dbReference type="Gene3D" id="3.40.50.300">
    <property type="entry name" value="P-loop containing nucleotide triphosphate hydrolases"/>
    <property type="match status" value="1"/>
</dbReference>
<dbReference type="Pfam" id="PF00005">
    <property type="entry name" value="ABC_tran"/>
    <property type="match status" value="1"/>
</dbReference>
<accession>A0ABR9ZX32</accession>
<evidence type="ECO:0000256" key="3">
    <source>
        <dbReference type="ARBA" id="ARBA00022741"/>
    </source>
</evidence>
<dbReference type="Proteomes" id="UP000614200">
    <property type="component" value="Unassembled WGS sequence"/>
</dbReference>
<protein>
    <submittedName>
        <fullName evidence="6">ABC transporter ATP-binding protein</fullName>
    </submittedName>
</protein>
<gene>
    <name evidence="6" type="ORF">ISU02_18105</name>
</gene>
<dbReference type="RefSeq" id="WP_194703258.1">
    <property type="nucleotide sequence ID" value="NZ_JADKNH010000012.1"/>
</dbReference>